<evidence type="ECO:0000256" key="4">
    <source>
        <dbReference type="ARBA" id="ARBA00022597"/>
    </source>
</evidence>
<dbReference type="GO" id="GO:0016301">
    <property type="term" value="F:kinase activity"/>
    <property type="evidence" value="ECO:0007669"/>
    <property type="project" value="UniProtKB-KW"/>
</dbReference>
<evidence type="ECO:0000256" key="7">
    <source>
        <dbReference type="ARBA" id="ARBA00022777"/>
    </source>
</evidence>
<evidence type="ECO:0000256" key="1">
    <source>
        <dbReference type="ARBA" id="ARBA00004496"/>
    </source>
</evidence>
<organism evidence="9 10">
    <name type="scientific">Enterobacillus tribolii</name>
    <dbReference type="NCBI Taxonomy" id="1487935"/>
    <lineage>
        <taxon>Bacteria</taxon>
        <taxon>Pseudomonadati</taxon>
        <taxon>Pseudomonadota</taxon>
        <taxon>Gammaproteobacteria</taxon>
        <taxon>Enterobacterales</taxon>
        <taxon>Hafniaceae</taxon>
        <taxon>Enterobacillus</taxon>
    </lineage>
</organism>
<reference evidence="9 10" key="1">
    <citation type="submission" date="2018-07" db="EMBL/GenBank/DDBJ databases">
        <title>Genomic Encyclopedia of Type Strains, Phase IV (KMG-IV): sequencing the most valuable type-strain genomes for metagenomic binning, comparative biology and taxonomic classification.</title>
        <authorList>
            <person name="Goeker M."/>
        </authorList>
    </citation>
    <scope>NUCLEOTIDE SEQUENCE [LARGE SCALE GENOMIC DNA]</scope>
    <source>
        <strain evidence="9 10">DSM 103736</strain>
    </source>
</reference>
<dbReference type="AlphaFoldDB" id="A0A370Q4K4"/>
<dbReference type="EMBL" id="QRAP01000018">
    <property type="protein sequence ID" value="RDK83302.1"/>
    <property type="molecule type" value="Genomic_DNA"/>
</dbReference>
<dbReference type="Gene3D" id="3.40.50.510">
    <property type="entry name" value="Phosphotransferase system, mannose-type IIA component"/>
    <property type="match status" value="1"/>
</dbReference>
<keyword evidence="5" id="KW-0808">Transferase</keyword>
<accession>A0A370Q4K4</accession>
<evidence type="ECO:0000313" key="9">
    <source>
        <dbReference type="EMBL" id="RDK83302.1"/>
    </source>
</evidence>
<keyword evidence="3" id="KW-0963">Cytoplasm</keyword>
<comment type="subcellular location">
    <subcellularLocation>
        <location evidence="1">Cytoplasm</location>
    </subcellularLocation>
</comment>
<feature type="domain" description="PTS EIIA type-4" evidence="8">
    <location>
        <begin position="1"/>
        <end position="124"/>
    </location>
</feature>
<dbReference type="Pfam" id="PF03610">
    <property type="entry name" value="EIIA-man"/>
    <property type="match status" value="1"/>
</dbReference>
<gene>
    <name evidence="9" type="ORF">C8D90_11824</name>
</gene>
<keyword evidence="10" id="KW-1185">Reference proteome</keyword>
<dbReference type="InterPro" id="IPR033887">
    <property type="entry name" value="PTS_IIA_man"/>
</dbReference>
<keyword evidence="7" id="KW-0418">Kinase</keyword>
<evidence type="ECO:0000256" key="2">
    <source>
        <dbReference type="ARBA" id="ARBA00022448"/>
    </source>
</evidence>
<evidence type="ECO:0000256" key="3">
    <source>
        <dbReference type="ARBA" id="ARBA00022490"/>
    </source>
</evidence>
<dbReference type="GO" id="GO:0005737">
    <property type="term" value="C:cytoplasm"/>
    <property type="evidence" value="ECO:0007669"/>
    <property type="project" value="UniProtKB-SubCell"/>
</dbReference>
<protein>
    <submittedName>
        <fullName evidence="9">PTS system N-acetylgalactosamine-specific IIA component</fullName>
    </submittedName>
</protein>
<dbReference type="Proteomes" id="UP000254848">
    <property type="component" value="Unassembled WGS sequence"/>
</dbReference>
<dbReference type="InterPro" id="IPR004701">
    <property type="entry name" value="PTS_EIIA_man-typ"/>
</dbReference>
<dbReference type="NCBIfam" id="NF040761">
    <property type="entry name" value="AgaF"/>
    <property type="match status" value="1"/>
</dbReference>
<sequence>MLGIILCGHGGFASGLAQAMRQILGEQSHFVAIDFPESSTTALFTRQCEKALGQLSDCEEIVFLTDLLGGTPFRVCSTLALQKSGREVVTGVNMQLLLEMILDRDGLSAGEFRVQALACGHRGLTSLADELGNCREKEPVEEGI</sequence>
<keyword evidence="4" id="KW-0762">Sugar transport</keyword>
<dbReference type="PANTHER" id="PTHR33799:SF1">
    <property type="entry name" value="PTS SYSTEM MANNOSE-SPECIFIC EIIAB COMPONENT-RELATED"/>
    <property type="match status" value="1"/>
</dbReference>
<dbReference type="GO" id="GO:0009401">
    <property type="term" value="P:phosphoenolpyruvate-dependent sugar phosphotransferase system"/>
    <property type="evidence" value="ECO:0007669"/>
    <property type="project" value="UniProtKB-KW"/>
</dbReference>
<dbReference type="RefSeq" id="WP_115460487.1">
    <property type="nucleotide sequence ID" value="NZ_QRAP01000018.1"/>
</dbReference>
<dbReference type="PANTHER" id="PTHR33799">
    <property type="entry name" value="PTS PERMEASE-RELATED-RELATED"/>
    <property type="match status" value="1"/>
</dbReference>
<evidence type="ECO:0000313" key="10">
    <source>
        <dbReference type="Proteomes" id="UP000254848"/>
    </source>
</evidence>
<dbReference type="CDD" id="cd00006">
    <property type="entry name" value="PTS_IIA_man"/>
    <property type="match status" value="1"/>
</dbReference>
<keyword evidence="6" id="KW-0598">Phosphotransferase system</keyword>
<dbReference type="InterPro" id="IPR051471">
    <property type="entry name" value="Bacterial_PTS_sugar_comp"/>
</dbReference>
<proteinExistence type="predicted"/>
<comment type="caution">
    <text evidence="9">The sequence shown here is derived from an EMBL/GenBank/DDBJ whole genome shotgun (WGS) entry which is preliminary data.</text>
</comment>
<dbReference type="OrthoDB" id="3183705at2"/>
<evidence type="ECO:0000259" key="8">
    <source>
        <dbReference type="PROSITE" id="PS51096"/>
    </source>
</evidence>
<dbReference type="SUPFAM" id="SSF53062">
    <property type="entry name" value="PTS system fructose IIA component-like"/>
    <property type="match status" value="1"/>
</dbReference>
<dbReference type="InterPro" id="IPR036662">
    <property type="entry name" value="PTS_EIIA_man-typ_sf"/>
</dbReference>
<dbReference type="PROSITE" id="PS51096">
    <property type="entry name" value="PTS_EIIA_TYPE_4"/>
    <property type="match status" value="1"/>
</dbReference>
<dbReference type="GO" id="GO:0016020">
    <property type="term" value="C:membrane"/>
    <property type="evidence" value="ECO:0007669"/>
    <property type="project" value="InterPro"/>
</dbReference>
<evidence type="ECO:0000256" key="5">
    <source>
        <dbReference type="ARBA" id="ARBA00022679"/>
    </source>
</evidence>
<keyword evidence="2" id="KW-0813">Transport</keyword>
<evidence type="ECO:0000256" key="6">
    <source>
        <dbReference type="ARBA" id="ARBA00022683"/>
    </source>
</evidence>
<name>A0A370Q4K4_9GAMM</name>